<gene>
    <name evidence="6" type="ORF">AXF13_12530</name>
</gene>
<evidence type="ECO:0000256" key="5">
    <source>
        <dbReference type="SAM" id="Phobius"/>
    </source>
</evidence>
<feature type="transmembrane region" description="Helical" evidence="5">
    <location>
        <begin position="30"/>
        <end position="49"/>
    </location>
</feature>
<dbReference type="GO" id="GO:0008514">
    <property type="term" value="F:organic anion transmembrane transporter activity"/>
    <property type="evidence" value="ECO:0007669"/>
    <property type="project" value="UniProtKB-ARBA"/>
</dbReference>
<keyword evidence="3 5" id="KW-1133">Transmembrane helix</keyword>
<feature type="transmembrane region" description="Helical" evidence="5">
    <location>
        <begin position="306"/>
        <end position="323"/>
    </location>
</feature>
<dbReference type="PANTHER" id="PTHR10283">
    <property type="entry name" value="SOLUTE CARRIER FAMILY 13 MEMBER"/>
    <property type="match status" value="1"/>
</dbReference>
<dbReference type="PANTHER" id="PTHR10283:SF82">
    <property type="entry name" value="SOLUTE CARRIER FAMILY 13 MEMBER 2"/>
    <property type="match status" value="1"/>
</dbReference>
<evidence type="ECO:0008006" key="8">
    <source>
        <dbReference type="Google" id="ProtNLM"/>
    </source>
</evidence>
<evidence type="ECO:0000313" key="7">
    <source>
        <dbReference type="Proteomes" id="UP000069241"/>
    </source>
</evidence>
<dbReference type="Pfam" id="PF00939">
    <property type="entry name" value="Na_sulph_symp"/>
    <property type="match status" value="1"/>
</dbReference>
<evidence type="ECO:0000256" key="2">
    <source>
        <dbReference type="ARBA" id="ARBA00022692"/>
    </source>
</evidence>
<evidence type="ECO:0000256" key="4">
    <source>
        <dbReference type="ARBA" id="ARBA00023136"/>
    </source>
</evidence>
<keyword evidence="2 5" id="KW-0812">Transmembrane</keyword>
<dbReference type="GO" id="GO:0005886">
    <property type="term" value="C:plasma membrane"/>
    <property type="evidence" value="ECO:0007669"/>
    <property type="project" value="TreeGrafter"/>
</dbReference>
<dbReference type="RefSeq" id="WP_062253719.1">
    <property type="nucleotide sequence ID" value="NZ_CP014229.1"/>
</dbReference>
<feature type="transmembrane region" description="Helical" evidence="5">
    <location>
        <begin position="56"/>
        <end position="83"/>
    </location>
</feature>
<reference evidence="7" key="1">
    <citation type="submission" date="2016-02" db="EMBL/GenBank/DDBJ databases">
        <authorList>
            <person name="Holder M.E."/>
            <person name="Ajami N.J."/>
            <person name="Petrosino J.F."/>
        </authorList>
    </citation>
    <scope>NUCLEOTIDE SEQUENCE [LARGE SCALE GENOMIC DNA]</scope>
    <source>
        <strain evidence="7">CCUG 45958</strain>
    </source>
</reference>
<evidence type="ECO:0000256" key="3">
    <source>
        <dbReference type="ARBA" id="ARBA00022989"/>
    </source>
</evidence>
<comment type="subcellular location">
    <subcellularLocation>
        <location evidence="1">Membrane</location>
        <topology evidence="1">Multi-pass membrane protein</topology>
    </subcellularLocation>
</comment>
<feature type="transmembrane region" description="Helical" evidence="5">
    <location>
        <begin position="330"/>
        <end position="352"/>
    </location>
</feature>
<sequence length="479" mass="51383">MNVTHATETAATGMGGAAAIPPTRNEHLKWIFSLLCAAVILAVCVVAGLPRPACWFFSLTVLAICLWGFSLLPDGLVAVMLPMGYILSGVGTPAQVLSPWTKPMGWMILGGLMTGLVLQHTGLARRIALWALHVTGSSFRRLLWGILLAGFIIAPLMPTSTGKCILLGIICIGICDAMGFKARSREASTLLMAGYLAVAGPRMGLYTGAGEVTLNLQMLATAGVHVSWLEYFLQNFAPSVVYSVLSIVVLRLVMRPKSTVDARVWVEEQYAGLGPMSLREKKALALFAVLAVLMMTDKWHGINIGWIMMVVGFVGFLPGFDLVDGKKFATLNLTSVLFIVGCMSIGAAAQATGMDKSIARAVLPLLQGKGELGTVIASFFSGAGLNFLLTPVAAVSTFTVPLAEIAKALGINPLAPAYAFMLGLDQYVLPYEYAAFLYMFSTGYINFKDMVMVFAWRALMALIVLILVFYPFWKLTGAA</sequence>
<feature type="transmembrane region" description="Helical" evidence="5">
    <location>
        <begin position="372"/>
        <end position="393"/>
    </location>
</feature>
<accession>A0A0X8JM13</accession>
<keyword evidence="7" id="KW-1185">Reference proteome</keyword>
<dbReference type="GO" id="GO:1905039">
    <property type="term" value="P:carboxylic acid transmembrane transport"/>
    <property type="evidence" value="ECO:0007669"/>
    <property type="project" value="UniProtKB-ARBA"/>
</dbReference>
<dbReference type="EMBL" id="CP014229">
    <property type="protein sequence ID" value="AMD90883.1"/>
    <property type="molecule type" value="Genomic_DNA"/>
</dbReference>
<feature type="transmembrane region" description="Helical" evidence="5">
    <location>
        <begin position="236"/>
        <end position="254"/>
    </location>
</feature>
<dbReference type="STRING" id="44742.AXF13_12530"/>
<feature type="transmembrane region" description="Helical" evidence="5">
    <location>
        <begin position="454"/>
        <end position="473"/>
    </location>
</feature>
<protein>
    <recommendedName>
        <fullName evidence="8">Sodium:sulfate symporter</fullName>
    </recommendedName>
</protein>
<organism evidence="6 7">
    <name type="scientific">Desulfovibrio fairfieldensis</name>
    <dbReference type="NCBI Taxonomy" id="44742"/>
    <lineage>
        <taxon>Bacteria</taxon>
        <taxon>Pseudomonadati</taxon>
        <taxon>Thermodesulfobacteriota</taxon>
        <taxon>Desulfovibrionia</taxon>
        <taxon>Desulfovibrionales</taxon>
        <taxon>Desulfovibrionaceae</taxon>
        <taxon>Desulfovibrio</taxon>
    </lineage>
</organism>
<dbReference type="Proteomes" id="UP000069241">
    <property type="component" value="Chromosome"/>
</dbReference>
<dbReference type="KEGG" id="dfi:AXF13_12530"/>
<keyword evidence="4 5" id="KW-0472">Membrane</keyword>
<evidence type="ECO:0000313" key="6">
    <source>
        <dbReference type="EMBL" id="AMD90883.1"/>
    </source>
</evidence>
<feature type="transmembrane region" description="Helical" evidence="5">
    <location>
        <begin position="103"/>
        <end position="121"/>
    </location>
</feature>
<feature type="transmembrane region" description="Helical" evidence="5">
    <location>
        <begin position="142"/>
        <end position="159"/>
    </location>
</feature>
<feature type="transmembrane region" description="Helical" evidence="5">
    <location>
        <begin position="430"/>
        <end position="447"/>
    </location>
</feature>
<evidence type="ECO:0000256" key="1">
    <source>
        <dbReference type="ARBA" id="ARBA00004141"/>
    </source>
</evidence>
<dbReference type="AlphaFoldDB" id="A0A0X8JM13"/>
<feature type="transmembrane region" description="Helical" evidence="5">
    <location>
        <begin position="189"/>
        <end position="209"/>
    </location>
</feature>
<dbReference type="InterPro" id="IPR001898">
    <property type="entry name" value="SLC13A/DASS"/>
</dbReference>
<proteinExistence type="predicted"/>
<name>A0A0X8JM13_9BACT</name>